<feature type="transmembrane region" description="Helical" evidence="1">
    <location>
        <begin position="169"/>
        <end position="196"/>
    </location>
</feature>
<proteinExistence type="predicted"/>
<feature type="transmembrane region" description="Helical" evidence="1">
    <location>
        <begin position="202"/>
        <end position="220"/>
    </location>
</feature>
<dbReference type="EMBL" id="LR134492">
    <property type="protein sequence ID" value="VEI67299.1"/>
    <property type="molecule type" value="Genomic_DNA"/>
</dbReference>
<sequence>MRMMKAIKCGILENENLVESIKTVLDEFDKNASKETQDSIYAKTVGSIAGRMITNAYLSGKLANIILKTAVYSRLLAFRISTVSTILLTGGLATRSIYKSEELKDKNLSVYYALRHKGDLDFLYFLIQPFVDPFIDALSVRQKQGQEPFNKIVSLVEKELNGKKFKDKVCFTIANTLIHLLGSICFLLCVYFFFHFDTIMERVLYISGTIIVSIALTYIIPIDKNH</sequence>
<keyword evidence="1" id="KW-0812">Transmembrane</keyword>
<keyword evidence="1" id="KW-0472">Membrane</keyword>
<evidence type="ECO:0000256" key="1">
    <source>
        <dbReference type="SAM" id="Phobius"/>
    </source>
</evidence>
<evidence type="ECO:0000313" key="3">
    <source>
        <dbReference type="Proteomes" id="UP000270487"/>
    </source>
</evidence>
<accession>A0A3S4WJK3</accession>
<reference evidence="2 3" key="1">
    <citation type="submission" date="2018-12" db="EMBL/GenBank/DDBJ databases">
        <authorList>
            <consortium name="Pathogen Informatics"/>
        </authorList>
    </citation>
    <scope>NUCLEOTIDE SEQUENCE [LARGE SCALE GENOMIC DNA]</scope>
    <source>
        <strain evidence="2 3">NCTC13193</strain>
    </source>
</reference>
<organism evidence="2 3">
    <name type="scientific">Serratia fonticola</name>
    <dbReference type="NCBI Taxonomy" id="47917"/>
    <lineage>
        <taxon>Bacteria</taxon>
        <taxon>Pseudomonadati</taxon>
        <taxon>Pseudomonadota</taxon>
        <taxon>Gammaproteobacteria</taxon>
        <taxon>Enterobacterales</taxon>
        <taxon>Yersiniaceae</taxon>
        <taxon>Serratia</taxon>
    </lineage>
</organism>
<dbReference type="AlphaFoldDB" id="A0A3S4WJK3"/>
<name>A0A3S4WJK3_SERFO</name>
<keyword evidence="1" id="KW-1133">Transmembrane helix</keyword>
<gene>
    <name evidence="2" type="ORF">NCTC13193_01917</name>
</gene>
<protein>
    <submittedName>
        <fullName evidence="2">Uncharacterized protein</fullName>
    </submittedName>
</protein>
<dbReference type="Proteomes" id="UP000270487">
    <property type="component" value="Chromosome"/>
</dbReference>
<evidence type="ECO:0000313" key="2">
    <source>
        <dbReference type="EMBL" id="VEI67299.1"/>
    </source>
</evidence>